<accession>A0ABR6WG24</accession>
<evidence type="ECO:0000313" key="6">
    <source>
        <dbReference type="EMBL" id="MBC3794907.1"/>
    </source>
</evidence>
<dbReference type="EMBL" id="VFIA01000065">
    <property type="protein sequence ID" value="MBC3794907.1"/>
    <property type="molecule type" value="Genomic_DNA"/>
</dbReference>
<evidence type="ECO:0000256" key="5">
    <source>
        <dbReference type="SAM" id="Phobius"/>
    </source>
</evidence>
<dbReference type="RefSeq" id="WP_244968037.1">
    <property type="nucleotide sequence ID" value="NZ_VFIA01000065.1"/>
</dbReference>
<sequence length="417" mass="44369">MKQISKHYSPDEMGGNGTNEEHSQLNEPVADYEIMNIGALMPEVGGTLDADMTAQPDNSSDPDEFGLEAITAMTDQEVGETATVGSIDNVGLPINPPQAVSSPGSAGKQSNGKTALITGASSGIGRELANVFAGEGYNLILVSRSEDSLQQIAQDYEEQFGVQATVISRDLADQSAPEEIFAETQSQGLQVDVLVNNAGMGEYGLFATESNLEKELDLIQINSVSLVHLTKLYLKDMIARNEGKILLLGSVASVIPHPMMAIYGATKAFNYSFGEALRNELKDTNITVTVLMPPPTDTDFFNKAGASHTVAQELAHSMTPAEVAKAGYDALIAGKDKIAPGFSAKLQVASGFILPDAVNAQNIRNLMKDYNEVKQEKKKTLTVAVAVGAVLLGGWWILTRSQNTGTNGAVAAYNKVR</sequence>
<dbReference type="InterPro" id="IPR036291">
    <property type="entry name" value="NAD(P)-bd_dom_sf"/>
</dbReference>
<keyword evidence="2" id="KW-0560">Oxidoreductase</keyword>
<comment type="caution">
    <text evidence="6">The sequence shown here is derived from an EMBL/GenBank/DDBJ whole genome shotgun (WGS) entry which is preliminary data.</text>
</comment>
<dbReference type="InterPro" id="IPR002347">
    <property type="entry name" value="SDR_fam"/>
</dbReference>
<keyword evidence="5" id="KW-0812">Transmembrane</keyword>
<dbReference type="Pfam" id="PF00106">
    <property type="entry name" value="adh_short"/>
    <property type="match status" value="1"/>
</dbReference>
<dbReference type="PANTHER" id="PTHR44196:SF2">
    <property type="entry name" value="SHORT-CHAIN DEHYDROGENASE-RELATED"/>
    <property type="match status" value="1"/>
</dbReference>
<evidence type="ECO:0000313" key="7">
    <source>
        <dbReference type="Proteomes" id="UP000700732"/>
    </source>
</evidence>
<dbReference type="Proteomes" id="UP000700732">
    <property type="component" value="Unassembled WGS sequence"/>
</dbReference>
<evidence type="ECO:0000256" key="3">
    <source>
        <dbReference type="RuleBase" id="RU000363"/>
    </source>
</evidence>
<dbReference type="PANTHER" id="PTHR44196">
    <property type="entry name" value="DEHYDROGENASE/REDUCTASE SDR FAMILY MEMBER 7B"/>
    <property type="match status" value="1"/>
</dbReference>
<keyword evidence="5" id="KW-1133">Transmembrane helix</keyword>
<dbReference type="SUPFAM" id="SSF51735">
    <property type="entry name" value="NAD(P)-binding Rossmann-fold domains"/>
    <property type="match status" value="1"/>
</dbReference>
<feature type="region of interest" description="Disordered" evidence="4">
    <location>
        <begin position="1"/>
        <end position="23"/>
    </location>
</feature>
<feature type="transmembrane region" description="Helical" evidence="5">
    <location>
        <begin position="380"/>
        <end position="398"/>
    </location>
</feature>
<evidence type="ECO:0000256" key="1">
    <source>
        <dbReference type="ARBA" id="ARBA00006484"/>
    </source>
</evidence>
<protein>
    <recommendedName>
        <fullName evidence="8">Short-chain dehydrogenase</fullName>
    </recommendedName>
</protein>
<evidence type="ECO:0000256" key="2">
    <source>
        <dbReference type="ARBA" id="ARBA00023002"/>
    </source>
</evidence>
<dbReference type="PRINTS" id="PR00081">
    <property type="entry name" value="GDHRDH"/>
</dbReference>
<comment type="similarity">
    <text evidence="1 3">Belongs to the short-chain dehydrogenases/reductases (SDR) family.</text>
</comment>
<keyword evidence="5" id="KW-0472">Membrane</keyword>
<name>A0ABR6WG24_9BACT</name>
<dbReference type="PRINTS" id="PR00080">
    <property type="entry name" value="SDRFAMILY"/>
</dbReference>
<evidence type="ECO:0008006" key="8">
    <source>
        <dbReference type="Google" id="ProtNLM"/>
    </source>
</evidence>
<keyword evidence="7" id="KW-1185">Reference proteome</keyword>
<proteinExistence type="inferred from homology"/>
<evidence type="ECO:0000256" key="4">
    <source>
        <dbReference type="SAM" id="MobiDB-lite"/>
    </source>
</evidence>
<dbReference type="Gene3D" id="3.40.50.720">
    <property type="entry name" value="NAD(P)-binding Rossmann-like Domain"/>
    <property type="match status" value="1"/>
</dbReference>
<gene>
    <name evidence="6" type="ORF">FH603_5439</name>
</gene>
<reference evidence="6 7" key="1">
    <citation type="submission" date="2019-06" db="EMBL/GenBank/DDBJ databases">
        <title>Spirosoma utsteinense sp. nov. isolated from Antarctic ice-free soils.</title>
        <authorList>
            <person name="Tahon G."/>
        </authorList>
    </citation>
    <scope>NUCLEOTIDE SEQUENCE [LARGE SCALE GENOMIC DNA]</scope>
    <source>
        <strain evidence="6 7">LMG 31447</strain>
    </source>
</reference>
<organism evidence="6 7">
    <name type="scientific">Spirosoma utsteinense</name>
    <dbReference type="NCBI Taxonomy" id="2585773"/>
    <lineage>
        <taxon>Bacteria</taxon>
        <taxon>Pseudomonadati</taxon>
        <taxon>Bacteroidota</taxon>
        <taxon>Cytophagia</taxon>
        <taxon>Cytophagales</taxon>
        <taxon>Cytophagaceae</taxon>
        <taxon>Spirosoma</taxon>
    </lineage>
</organism>